<dbReference type="InterPro" id="IPR053141">
    <property type="entry name" value="Mycobact_SerProt_Inhib_Rv3364c"/>
</dbReference>
<dbReference type="SUPFAM" id="SSF103196">
    <property type="entry name" value="Roadblock/LC7 domain"/>
    <property type="match status" value="1"/>
</dbReference>
<protein>
    <submittedName>
        <fullName evidence="2">Dynein regulation protein LC7</fullName>
    </submittedName>
</protein>
<evidence type="ECO:0000313" key="2">
    <source>
        <dbReference type="EMBL" id="BCJ39309.1"/>
    </source>
</evidence>
<dbReference type="EMBL" id="AP023355">
    <property type="protein sequence ID" value="BCJ39309.1"/>
    <property type="molecule type" value="Genomic_DNA"/>
</dbReference>
<sequence length="140" mass="14711">MADVMNPHLVHLLDRLVEDVEGVSAAVVSTDGLIIQRSSGLSKNAGDQLAAQCSGLASLSRAITQSEYVNGGPVQQTMIEMQDKMLFIISAGQNACLVLLTPAEDVNLGNVAFSMTRMVAQVGRHLSAEQRVAAGFAPSS</sequence>
<feature type="domain" description="Roadblock/LAMTOR2" evidence="1">
    <location>
        <begin position="10"/>
        <end position="101"/>
    </location>
</feature>
<dbReference type="KEGG" id="atl:Athai_68120"/>
<dbReference type="PANTHER" id="PTHR36222">
    <property type="entry name" value="SERINE PROTEASE INHIBITOR RV3364C"/>
    <property type="match status" value="1"/>
</dbReference>
<name>A0A7R7DX04_9ACTN</name>
<keyword evidence="3" id="KW-1185">Reference proteome</keyword>
<dbReference type="PANTHER" id="PTHR36222:SF1">
    <property type="entry name" value="SERINE PROTEASE INHIBITOR RV3364C"/>
    <property type="match status" value="1"/>
</dbReference>
<accession>A0A7R7DX04</accession>
<evidence type="ECO:0000313" key="3">
    <source>
        <dbReference type="Proteomes" id="UP000611640"/>
    </source>
</evidence>
<proteinExistence type="predicted"/>
<organism evidence="2 3">
    <name type="scientific">Actinocatenispora thailandica</name>
    <dbReference type="NCBI Taxonomy" id="227318"/>
    <lineage>
        <taxon>Bacteria</taxon>
        <taxon>Bacillati</taxon>
        <taxon>Actinomycetota</taxon>
        <taxon>Actinomycetes</taxon>
        <taxon>Micromonosporales</taxon>
        <taxon>Micromonosporaceae</taxon>
        <taxon>Actinocatenispora</taxon>
    </lineage>
</organism>
<gene>
    <name evidence="2" type="ORF">Athai_68120</name>
</gene>
<dbReference type="InterPro" id="IPR004942">
    <property type="entry name" value="Roadblock/LAMTOR2_dom"/>
</dbReference>
<reference evidence="2 3" key="1">
    <citation type="submission" date="2020-08" db="EMBL/GenBank/DDBJ databases">
        <title>Whole genome shotgun sequence of Actinocatenispora thailandica NBRC 105041.</title>
        <authorList>
            <person name="Komaki H."/>
            <person name="Tamura T."/>
        </authorList>
    </citation>
    <scope>NUCLEOTIDE SEQUENCE [LARGE SCALE GENOMIC DNA]</scope>
    <source>
        <strain evidence="2 3">NBRC 105041</strain>
    </source>
</reference>
<dbReference type="RefSeq" id="WP_203965203.1">
    <property type="nucleotide sequence ID" value="NZ_AP023355.1"/>
</dbReference>
<dbReference type="Proteomes" id="UP000611640">
    <property type="component" value="Chromosome"/>
</dbReference>
<evidence type="ECO:0000259" key="1">
    <source>
        <dbReference type="SMART" id="SM00960"/>
    </source>
</evidence>
<dbReference type="Pfam" id="PF03259">
    <property type="entry name" value="Robl_LC7"/>
    <property type="match status" value="1"/>
</dbReference>
<dbReference type="SMART" id="SM00960">
    <property type="entry name" value="Robl_LC7"/>
    <property type="match status" value="1"/>
</dbReference>
<dbReference type="AlphaFoldDB" id="A0A7R7DX04"/>
<dbReference type="Gene3D" id="3.30.450.30">
    <property type="entry name" value="Dynein light chain 2a, cytoplasmic"/>
    <property type="match status" value="1"/>
</dbReference>